<keyword evidence="4 6" id="KW-0238">DNA-binding</keyword>
<dbReference type="InterPro" id="IPR007627">
    <property type="entry name" value="RNA_pol_sigma70_r2"/>
</dbReference>
<dbReference type="InterPro" id="IPR000838">
    <property type="entry name" value="RNA_pol_sigma70_ECF_CS"/>
</dbReference>
<keyword evidence="10" id="KW-1185">Reference proteome</keyword>
<evidence type="ECO:0000313" key="10">
    <source>
        <dbReference type="Proteomes" id="UP001500067"/>
    </source>
</evidence>
<gene>
    <name evidence="9" type="ORF">GCM10023093_04530</name>
</gene>
<keyword evidence="5 6" id="KW-0804">Transcription</keyword>
<name>A0ABP8N7E6_9BACT</name>
<dbReference type="InterPro" id="IPR039425">
    <property type="entry name" value="RNA_pol_sigma-70-like"/>
</dbReference>
<dbReference type="InterPro" id="IPR013249">
    <property type="entry name" value="RNA_pol_sigma70_r4_t2"/>
</dbReference>
<comment type="caution">
    <text evidence="9">The sequence shown here is derived from an EMBL/GenBank/DDBJ whole genome shotgun (WGS) entry which is preliminary data.</text>
</comment>
<evidence type="ECO:0000256" key="6">
    <source>
        <dbReference type="RuleBase" id="RU000716"/>
    </source>
</evidence>
<dbReference type="InterPro" id="IPR013324">
    <property type="entry name" value="RNA_pol_sigma_r3/r4-like"/>
</dbReference>
<keyword evidence="2 6" id="KW-0805">Transcription regulation</keyword>
<dbReference type="Proteomes" id="UP001500067">
    <property type="component" value="Unassembled WGS sequence"/>
</dbReference>
<evidence type="ECO:0000313" key="9">
    <source>
        <dbReference type="EMBL" id="GAA4460888.1"/>
    </source>
</evidence>
<comment type="similarity">
    <text evidence="1 6">Belongs to the sigma-70 factor family. ECF subfamily.</text>
</comment>
<evidence type="ECO:0000259" key="8">
    <source>
        <dbReference type="Pfam" id="PF08281"/>
    </source>
</evidence>
<dbReference type="Gene3D" id="1.10.10.10">
    <property type="entry name" value="Winged helix-like DNA-binding domain superfamily/Winged helix DNA-binding domain"/>
    <property type="match status" value="1"/>
</dbReference>
<dbReference type="Gene3D" id="1.10.1740.10">
    <property type="match status" value="1"/>
</dbReference>
<evidence type="ECO:0000256" key="2">
    <source>
        <dbReference type="ARBA" id="ARBA00023015"/>
    </source>
</evidence>
<reference evidence="10" key="1">
    <citation type="journal article" date="2019" name="Int. J. Syst. Evol. Microbiol.">
        <title>The Global Catalogue of Microorganisms (GCM) 10K type strain sequencing project: providing services to taxonomists for standard genome sequencing and annotation.</title>
        <authorList>
            <consortium name="The Broad Institute Genomics Platform"/>
            <consortium name="The Broad Institute Genome Sequencing Center for Infectious Disease"/>
            <person name="Wu L."/>
            <person name="Ma J."/>
        </authorList>
    </citation>
    <scope>NUCLEOTIDE SEQUENCE [LARGE SCALE GENOMIC DNA]</scope>
    <source>
        <strain evidence="10">JCM 32105</strain>
    </source>
</reference>
<evidence type="ECO:0000256" key="5">
    <source>
        <dbReference type="ARBA" id="ARBA00023163"/>
    </source>
</evidence>
<feature type="domain" description="RNA polymerase sigma factor 70 region 4 type 2" evidence="8">
    <location>
        <begin position="126"/>
        <end position="177"/>
    </location>
</feature>
<evidence type="ECO:0000259" key="7">
    <source>
        <dbReference type="Pfam" id="PF04542"/>
    </source>
</evidence>
<dbReference type="NCBIfam" id="TIGR02937">
    <property type="entry name" value="sigma70-ECF"/>
    <property type="match status" value="1"/>
</dbReference>
<dbReference type="PANTHER" id="PTHR43133">
    <property type="entry name" value="RNA POLYMERASE ECF-TYPE SIGMA FACTO"/>
    <property type="match status" value="1"/>
</dbReference>
<dbReference type="SUPFAM" id="SSF88946">
    <property type="entry name" value="Sigma2 domain of RNA polymerase sigma factors"/>
    <property type="match status" value="1"/>
</dbReference>
<sequence length="189" mass="21909">MHSREDDMAVIQAVLQGRQAAYAGLVERYRSYVFTLALRYVQDREVAEELAQDVFVKAYRNLASYRGESKFGTWLYTIVHTTCLSHMRKKGSNMVLPGEEKMTVLQDGLHEDAPTTRQEQRSRQAYIEQAISQLPEVDAQVLSLFYIGERSVEEVARITGMTTTNVKVRLFRARQKLREIIERKYKELV</sequence>
<organism evidence="9 10">
    <name type="scientific">Nemorincola caseinilytica</name>
    <dbReference type="NCBI Taxonomy" id="2054315"/>
    <lineage>
        <taxon>Bacteria</taxon>
        <taxon>Pseudomonadati</taxon>
        <taxon>Bacteroidota</taxon>
        <taxon>Chitinophagia</taxon>
        <taxon>Chitinophagales</taxon>
        <taxon>Chitinophagaceae</taxon>
        <taxon>Nemorincola</taxon>
    </lineage>
</organism>
<dbReference type="EMBL" id="BAABFA010000004">
    <property type="protein sequence ID" value="GAA4460888.1"/>
    <property type="molecule type" value="Genomic_DNA"/>
</dbReference>
<dbReference type="SUPFAM" id="SSF88659">
    <property type="entry name" value="Sigma3 and sigma4 domains of RNA polymerase sigma factors"/>
    <property type="match status" value="1"/>
</dbReference>
<dbReference type="InterPro" id="IPR014284">
    <property type="entry name" value="RNA_pol_sigma-70_dom"/>
</dbReference>
<keyword evidence="3 6" id="KW-0731">Sigma factor</keyword>
<dbReference type="PANTHER" id="PTHR43133:SF51">
    <property type="entry name" value="RNA POLYMERASE SIGMA FACTOR"/>
    <property type="match status" value="1"/>
</dbReference>
<feature type="domain" description="RNA polymerase sigma-70 region 2" evidence="7">
    <location>
        <begin position="25"/>
        <end position="91"/>
    </location>
</feature>
<accession>A0ABP8N7E6</accession>
<dbReference type="CDD" id="cd06171">
    <property type="entry name" value="Sigma70_r4"/>
    <property type="match status" value="1"/>
</dbReference>
<proteinExistence type="inferred from homology"/>
<dbReference type="RefSeq" id="WP_345077891.1">
    <property type="nucleotide sequence ID" value="NZ_BAABFA010000004.1"/>
</dbReference>
<protein>
    <recommendedName>
        <fullName evidence="6">RNA polymerase sigma factor</fullName>
    </recommendedName>
</protein>
<dbReference type="InterPro" id="IPR013325">
    <property type="entry name" value="RNA_pol_sigma_r2"/>
</dbReference>
<dbReference type="Pfam" id="PF04542">
    <property type="entry name" value="Sigma70_r2"/>
    <property type="match status" value="1"/>
</dbReference>
<evidence type="ECO:0000256" key="4">
    <source>
        <dbReference type="ARBA" id="ARBA00023125"/>
    </source>
</evidence>
<evidence type="ECO:0000256" key="3">
    <source>
        <dbReference type="ARBA" id="ARBA00023082"/>
    </source>
</evidence>
<evidence type="ECO:0000256" key="1">
    <source>
        <dbReference type="ARBA" id="ARBA00010641"/>
    </source>
</evidence>
<dbReference type="Pfam" id="PF08281">
    <property type="entry name" value="Sigma70_r4_2"/>
    <property type="match status" value="1"/>
</dbReference>
<dbReference type="InterPro" id="IPR036388">
    <property type="entry name" value="WH-like_DNA-bd_sf"/>
</dbReference>
<dbReference type="PROSITE" id="PS01063">
    <property type="entry name" value="SIGMA70_ECF"/>
    <property type="match status" value="1"/>
</dbReference>